<comment type="similarity">
    <text evidence="1">Belongs to the AHA1 family.</text>
</comment>
<dbReference type="Proteomes" id="UP000032611">
    <property type="component" value="Chromosome"/>
</dbReference>
<dbReference type="HOGENOM" id="CLU_108923_6_2_5"/>
<feature type="domain" description="Activator of Hsp90 ATPase homologue 1/2-like C-terminal" evidence="2">
    <location>
        <begin position="20"/>
        <end position="145"/>
    </location>
</feature>
<dbReference type="PATRIC" id="fig|1486262.3.peg.2199"/>
<name>A0A0D5LP67_MAREN</name>
<dbReference type="EMBL" id="CP010803">
    <property type="protein sequence ID" value="AJY46019.1"/>
    <property type="molecule type" value="Genomic_DNA"/>
</dbReference>
<evidence type="ECO:0000259" key="2">
    <source>
        <dbReference type="Pfam" id="PF08327"/>
    </source>
</evidence>
<dbReference type="OrthoDB" id="9805228at2"/>
<reference evidence="3 4" key="1">
    <citation type="journal article" date="2015" name="Genome Announc.">
        <title>Complete genome sequence of Martelella endophytica YC6887, which has antifungal activity associated with a halophyte.</title>
        <authorList>
            <person name="Khan A."/>
            <person name="Khan H."/>
            <person name="Chung E.J."/>
            <person name="Hossain M.T."/>
            <person name="Chung Y.R."/>
        </authorList>
    </citation>
    <scope>NUCLEOTIDE SEQUENCE [LARGE SCALE GENOMIC DNA]</scope>
    <source>
        <strain evidence="3">YC6887</strain>
    </source>
</reference>
<dbReference type="AlphaFoldDB" id="A0A0D5LP67"/>
<protein>
    <submittedName>
        <fullName evidence="3">ATPase</fullName>
    </submittedName>
</protein>
<dbReference type="InterPro" id="IPR013538">
    <property type="entry name" value="ASHA1/2-like_C"/>
</dbReference>
<keyword evidence="4" id="KW-1185">Reference proteome</keyword>
<dbReference type="KEGG" id="mey:TM49_10620"/>
<proteinExistence type="inferred from homology"/>
<dbReference type="RefSeq" id="WP_045681146.1">
    <property type="nucleotide sequence ID" value="NZ_CP010803.1"/>
</dbReference>
<accession>A0A0D5LP67</accession>
<sequence>MSEKNASLKIENERSFPQDRATLFAAASDPSKLALWWGPHGFENEITAFDFRPGGHWRIVMTTSDGNAFDNHWTFLEIEEGQLIRTRHHLPVHDFVLEMRFEDHAGGSRIVWIMEFEPTEENQAMARFLKAANDQNLERLEQFLEGEDR</sequence>
<organism evidence="3 4">
    <name type="scientific">Martelella endophytica</name>
    <dbReference type="NCBI Taxonomy" id="1486262"/>
    <lineage>
        <taxon>Bacteria</taxon>
        <taxon>Pseudomonadati</taxon>
        <taxon>Pseudomonadota</taxon>
        <taxon>Alphaproteobacteria</taxon>
        <taxon>Hyphomicrobiales</taxon>
        <taxon>Aurantimonadaceae</taxon>
        <taxon>Martelella</taxon>
    </lineage>
</organism>
<evidence type="ECO:0000313" key="3">
    <source>
        <dbReference type="EMBL" id="AJY46019.1"/>
    </source>
</evidence>
<evidence type="ECO:0000313" key="4">
    <source>
        <dbReference type="Proteomes" id="UP000032611"/>
    </source>
</evidence>
<gene>
    <name evidence="3" type="ORF">TM49_10620</name>
</gene>
<dbReference type="Pfam" id="PF08327">
    <property type="entry name" value="AHSA1"/>
    <property type="match status" value="1"/>
</dbReference>
<dbReference type="InterPro" id="IPR023393">
    <property type="entry name" value="START-like_dom_sf"/>
</dbReference>
<dbReference type="STRING" id="1486262.TM49_10620"/>
<evidence type="ECO:0000256" key="1">
    <source>
        <dbReference type="ARBA" id="ARBA00006817"/>
    </source>
</evidence>
<dbReference type="SUPFAM" id="SSF55961">
    <property type="entry name" value="Bet v1-like"/>
    <property type="match status" value="1"/>
</dbReference>
<dbReference type="Gene3D" id="3.30.530.20">
    <property type="match status" value="1"/>
</dbReference>